<sequence length="194" mass="22087">MNLAVTIALYALICKEEGKPFKFPGNRRMWENVADMSAARNNARFQVFVSLKGAEVKKEGEEVAMFNIHDGDKVHFMDLWPKIGEYFGVPLPPNTEAFTGPDPKPGEMSVQVPLSKEMPPKKDIWNSIATKSNLDTSAFEYATWEFAEFATGRTWPDDGDMTRAREAGWDVTVDTWQMWKETFDKMKELKIIPA</sequence>
<organism evidence="2 3">
    <name type="scientific">Rhizophlyctis rosea</name>
    <dbReference type="NCBI Taxonomy" id="64517"/>
    <lineage>
        <taxon>Eukaryota</taxon>
        <taxon>Fungi</taxon>
        <taxon>Fungi incertae sedis</taxon>
        <taxon>Chytridiomycota</taxon>
        <taxon>Chytridiomycota incertae sedis</taxon>
        <taxon>Chytridiomycetes</taxon>
        <taxon>Rhizophlyctidales</taxon>
        <taxon>Rhizophlyctidaceae</taxon>
        <taxon>Rhizophlyctis</taxon>
    </lineage>
</organism>
<dbReference type="PANTHER" id="PTHR32487:SF0">
    <property type="entry name" value="3-OXO-DELTA(4,5)-STEROID 5-BETA-REDUCTASE"/>
    <property type="match status" value="1"/>
</dbReference>
<dbReference type="InterPro" id="IPR055222">
    <property type="entry name" value="PRISE-like_Rossmann-fold"/>
</dbReference>
<reference evidence="2" key="1">
    <citation type="submission" date="2020-05" db="EMBL/GenBank/DDBJ databases">
        <title>Phylogenomic resolution of chytrid fungi.</title>
        <authorList>
            <person name="Stajich J.E."/>
            <person name="Amses K."/>
            <person name="Simmons R."/>
            <person name="Seto K."/>
            <person name="Myers J."/>
            <person name="Bonds A."/>
            <person name="Quandt C.A."/>
            <person name="Barry K."/>
            <person name="Liu P."/>
            <person name="Grigoriev I."/>
            <person name="Longcore J.E."/>
            <person name="James T.Y."/>
        </authorList>
    </citation>
    <scope>NUCLEOTIDE SEQUENCE</scope>
    <source>
        <strain evidence="2">JEL0318</strain>
    </source>
</reference>
<dbReference type="InterPro" id="IPR036291">
    <property type="entry name" value="NAD(P)-bd_dom_sf"/>
</dbReference>
<evidence type="ECO:0000313" key="2">
    <source>
        <dbReference type="EMBL" id="KAJ3028922.1"/>
    </source>
</evidence>
<keyword evidence="3" id="KW-1185">Reference proteome</keyword>
<accession>A0AAD5WW19</accession>
<dbReference type="Pfam" id="PF22917">
    <property type="entry name" value="PRISE"/>
    <property type="match status" value="1"/>
</dbReference>
<dbReference type="Gene3D" id="3.40.50.720">
    <property type="entry name" value="NAD(P)-binding Rossmann-like Domain"/>
    <property type="match status" value="1"/>
</dbReference>
<evidence type="ECO:0000259" key="1">
    <source>
        <dbReference type="Pfam" id="PF22917"/>
    </source>
</evidence>
<name>A0AAD5WW19_9FUNG</name>
<feature type="domain" description="PRISE-like Rossmann-fold" evidence="1">
    <location>
        <begin position="5"/>
        <end position="193"/>
    </location>
</feature>
<dbReference type="SUPFAM" id="SSF51735">
    <property type="entry name" value="NAD(P)-binding Rossmann-fold domains"/>
    <property type="match status" value="1"/>
</dbReference>
<gene>
    <name evidence="2" type="ORF">HK097_005869</name>
</gene>
<evidence type="ECO:0000313" key="3">
    <source>
        <dbReference type="Proteomes" id="UP001212841"/>
    </source>
</evidence>
<proteinExistence type="predicted"/>
<comment type="caution">
    <text evidence="2">The sequence shown here is derived from an EMBL/GenBank/DDBJ whole genome shotgun (WGS) entry which is preliminary data.</text>
</comment>
<dbReference type="AlphaFoldDB" id="A0AAD5WW19"/>
<protein>
    <recommendedName>
        <fullName evidence="1">PRISE-like Rossmann-fold domain-containing protein</fullName>
    </recommendedName>
</protein>
<dbReference type="EMBL" id="JADGJD010002754">
    <property type="protein sequence ID" value="KAJ3028922.1"/>
    <property type="molecule type" value="Genomic_DNA"/>
</dbReference>
<dbReference type="Proteomes" id="UP001212841">
    <property type="component" value="Unassembled WGS sequence"/>
</dbReference>
<dbReference type="PANTHER" id="PTHR32487">
    <property type="entry name" value="3-OXO-DELTA(4,5)-STEROID 5-BETA-REDUCTASE"/>
    <property type="match status" value="1"/>
</dbReference>